<evidence type="ECO:0000313" key="7">
    <source>
        <dbReference type="EMBL" id="HIX82893.1"/>
    </source>
</evidence>
<proteinExistence type="inferred from homology"/>
<keyword evidence="4" id="KW-0804">Transcription</keyword>
<dbReference type="InterPro" id="IPR013249">
    <property type="entry name" value="RNA_pol_sigma70_r4_t2"/>
</dbReference>
<evidence type="ECO:0000259" key="5">
    <source>
        <dbReference type="Pfam" id="PF04542"/>
    </source>
</evidence>
<evidence type="ECO:0000313" key="8">
    <source>
        <dbReference type="Proteomes" id="UP000886724"/>
    </source>
</evidence>
<dbReference type="SUPFAM" id="SSF88946">
    <property type="entry name" value="Sigma2 domain of RNA polymerase sigma factors"/>
    <property type="match status" value="1"/>
</dbReference>
<dbReference type="Proteomes" id="UP000886724">
    <property type="component" value="Unassembled WGS sequence"/>
</dbReference>
<keyword evidence="3" id="KW-0731">Sigma factor</keyword>
<dbReference type="PANTHER" id="PTHR43133">
    <property type="entry name" value="RNA POLYMERASE ECF-TYPE SIGMA FACTO"/>
    <property type="match status" value="1"/>
</dbReference>
<dbReference type="InterPro" id="IPR036388">
    <property type="entry name" value="WH-like_DNA-bd_sf"/>
</dbReference>
<reference evidence="7" key="2">
    <citation type="submission" date="2021-04" db="EMBL/GenBank/DDBJ databases">
        <authorList>
            <person name="Gilroy R."/>
        </authorList>
    </citation>
    <scope>NUCLEOTIDE SEQUENCE</scope>
    <source>
        <strain evidence="7">ChiGjej1B1-14440</strain>
    </source>
</reference>
<dbReference type="AlphaFoldDB" id="A0A9D1XNP6"/>
<evidence type="ECO:0000259" key="6">
    <source>
        <dbReference type="Pfam" id="PF08281"/>
    </source>
</evidence>
<dbReference type="GO" id="GO:0006352">
    <property type="term" value="P:DNA-templated transcription initiation"/>
    <property type="evidence" value="ECO:0007669"/>
    <property type="project" value="InterPro"/>
</dbReference>
<dbReference type="InterPro" id="IPR013324">
    <property type="entry name" value="RNA_pol_sigma_r3/r4-like"/>
</dbReference>
<feature type="domain" description="RNA polymerase sigma-70 region 2" evidence="5">
    <location>
        <begin position="12"/>
        <end position="75"/>
    </location>
</feature>
<keyword evidence="2" id="KW-0805">Transcription regulation</keyword>
<dbReference type="GO" id="GO:0003677">
    <property type="term" value="F:DNA binding"/>
    <property type="evidence" value="ECO:0007669"/>
    <property type="project" value="InterPro"/>
</dbReference>
<dbReference type="SUPFAM" id="SSF88659">
    <property type="entry name" value="Sigma3 and sigma4 domains of RNA polymerase sigma factors"/>
    <property type="match status" value="1"/>
</dbReference>
<evidence type="ECO:0000256" key="3">
    <source>
        <dbReference type="ARBA" id="ARBA00023082"/>
    </source>
</evidence>
<dbReference type="PANTHER" id="PTHR43133:SF51">
    <property type="entry name" value="RNA POLYMERASE SIGMA FACTOR"/>
    <property type="match status" value="1"/>
</dbReference>
<sequence length="153" mass="18711">MDNEALESIFYRYREMVYKTAFLYLKNEADALDVVQNTFLKLSKQKKFNDEEHLKRWLLRVSINLCKNNLKSYWKRNVTSFNEEYYCNENVDIQLKELVFKLAPKYKGVIYLYYYQGYKIKEIAKILHIKEATVKQRLKRGREKLKIEWEDIK</sequence>
<dbReference type="NCBIfam" id="TIGR02937">
    <property type="entry name" value="sigma70-ECF"/>
    <property type="match status" value="1"/>
</dbReference>
<dbReference type="Gene3D" id="1.10.1740.10">
    <property type="match status" value="1"/>
</dbReference>
<comment type="caution">
    <text evidence="7">The sequence shown here is derived from an EMBL/GenBank/DDBJ whole genome shotgun (WGS) entry which is preliminary data.</text>
</comment>
<reference evidence="7" key="1">
    <citation type="journal article" date="2021" name="PeerJ">
        <title>Extensive microbial diversity within the chicken gut microbiome revealed by metagenomics and culture.</title>
        <authorList>
            <person name="Gilroy R."/>
            <person name="Ravi A."/>
            <person name="Getino M."/>
            <person name="Pursley I."/>
            <person name="Horton D.L."/>
            <person name="Alikhan N.F."/>
            <person name="Baker D."/>
            <person name="Gharbi K."/>
            <person name="Hall N."/>
            <person name="Watson M."/>
            <person name="Adriaenssens E.M."/>
            <person name="Foster-Nyarko E."/>
            <person name="Jarju S."/>
            <person name="Secka A."/>
            <person name="Antonio M."/>
            <person name="Oren A."/>
            <person name="Chaudhuri R.R."/>
            <person name="La Ragione R."/>
            <person name="Hildebrand F."/>
            <person name="Pallen M.J."/>
        </authorList>
    </citation>
    <scope>NUCLEOTIDE SEQUENCE</scope>
    <source>
        <strain evidence="7">ChiGjej1B1-14440</strain>
    </source>
</reference>
<comment type="similarity">
    <text evidence="1">Belongs to the sigma-70 factor family. ECF subfamily.</text>
</comment>
<dbReference type="InterPro" id="IPR013325">
    <property type="entry name" value="RNA_pol_sigma_r2"/>
</dbReference>
<organism evidence="7 8">
    <name type="scientific">Candidatus Erysipelatoclostridium merdavium</name>
    <dbReference type="NCBI Taxonomy" id="2838566"/>
    <lineage>
        <taxon>Bacteria</taxon>
        <taxon>Bacillati</taxon>
        <taxon>Bacillota</taxon>
        <taxon>Erysipelotrichia</taxon>
        <taxon>Erysipelotrichales</taxon>
        <taxon>Erysipelotrichales incertae sedis</taxon>
    </lineage>
</organism>
<evidence type="ECO:0000256" key="1">
    <source>
        <dbReference type="ARBA" id="ARBA00010641"/>
    </source>
</evidence>
<dbReference type="Pfam" id="PF08281">
    <property type="entry name" value="Sigma70_r4_2"/>
    <property type="match status" value="1"/>
</dbReference>
<dbReference type="Gene3D" id="1.10.10.10">
    <property type="entry name" value="Winged helix-like DNA-binding domain superfamily/Winged helix DNA-binding domain"/>
    <property type="match status" value="1"/>
</dbReference>
<evidence type="ECO:0000256" key="2">
    <source>
        <dbReference type="ARBA" id="ARBA00023015"/>
    </source>
</evidence>
<protein>
    <submittedName>
        <fullName evidence="7">RNA polymerase sigma factor</fullName>
    </submittedName>
</protein>
<dbReference type="GO" id="GO:0016987">
    <property type="term" value="F:sigma factor activity"/>
    <property type="evidence" value="ECO:0007669"/>
    <property type="project" value="UniProtKB-KW"/>
</dbReference>
<accession>A0A9D1XNP6</accession>
<dbReference type="InterPro" id="IPR007627">
    <property type="entry name" value="RNA_pol_sigma70_r2"/>
</dbReference>
<name>A0A9D1XNP6_9FIRM</name>
<gene>
    <name evidence="7" type="ORF">H9980_13140</name>
</gene>
<dbReference type="InterPro" id="IPR014284">
    <property type="entry name" value="RNA_pol_sigma-70_dom"/>
</dbReference>
<dbReference type="CDD" id="cd06171">
    <property type="entry name" value="Sigma70_r4"/>
    <property type="match status" value="1"/>
</dbReference>
<feature type="domain" description="RNA polymerase sigma factor 70 region 4 type 2" evidence="6">
    <location>
        <begin position="95"/>
        <end position="145"/>
    </location>
</feature>
<evidence type="ECO:0000256" key="4">
    <source>
        <dbReference type="ARBA" id="ARBA00023163"/>
    </source>
</evidence>
<dbReference type="EMBL" id="DXET01000294">
    <property type="protein sequence ID" value="HIX82893.1"/>
    <property type="molecule type" value="Genomic_DNA"/>
</dbReference>
<dbReference type="InterPro" id="IPR039425">
    <property type="entry name" value="RNA_pol_sigma-70-like"/>
</dbReference>
<dbReference type="Pfam" id="PF04542">
    <property type="entry name" value="Sigma70_r2"/>
    <property type="match status" value="1"/>
</dbReference>